<dbReference type="Gene3D" id="3.80.10.10">
    <property type="entry name" value="Ribonuclease Inhibitor"/>
    <property type="match status" value="1"/>
</dbReference>
<dbReference type="InterPro" id="IPR019487">
    <property type="entry name" value="RAM_signalling_pathway_SOG2"/>
</dbReference>
<evidence type="ECO:0000313" key="6">
    <source>
        <dbReference type="Proteomes" id="UP001390339"/>
    </source>
</evidence>
<feature type="compositionally biased region" description="Polar residues" evidence="3">
    <location>
        <begin position="429"/>
        <end position="449"/>
    </location>
</feature>
<evidence type="ECO:0000256" key="3">
    <source>
        <dbReference type="SAM" id="MobiDB-lite"/>
    </source>
</evidence>
<dbReference type="InterPro" id="IPR001611">
    <property type="entry name" value="Leu-rich_rpt"/>
</dbReference>
<dbReference type="PROSITE" id="PS51450">
    <property type="entry name" value="LRR"/>
    <property type="match status" value="2"/>
</dbReference>
<feature type="compositionally biased region" description="Gly residues" evidence="3">
    <location>
        <begin position="1"/>
        <end position="11"/>
    </location>
</feature>
<feature type="region of interest" description="Disordered" evidence="3">
    <location>
        <begin position="332"/>
        <end position="351"/>
    </location>
</feature>
<accession>A0ABR2IHZ3</accession>
<dbReference type="InterPro" id="IPR032675">
    <property type="entry name" value="LRR_dom_sf"/>
</dbReference>
<evidence type="ECO:0000256" key="1">
    <source>
        <dbReference type="ARBA" id="ARBA00022614"/>
    </source>
</evidence>
<gene>
    <name evidence="5" type="ORF">PGQ11_009230</name>
</gene>
<keyword evidence="2" id="KW-0677">Repeat</keyword>
<feature type="domain" description="Disease resistance R13L4/SHOC-2-like LRR" evidence="4">
    <location>
        <begin position="160"/>
        <end position="236"/>
    </location>
</feature>
<sequence>MSSMMGMGGMGTAVIPQHSSTSSSSSRGLPANPAQGVRRLQNSLSNMPPPPPIPAQYHTPNGSTSYGSGGLTASAPLSAGQVISLAREAMKDALQHNESQAAEASGVSNELKPGVTIDLSRKNIQELPEEVVDIIKNELERLALSHNKLSSFPYRFSECTSLRYLNVRNNYIKEFPLPLCDLKSLEILDLGRNKIRVLPPDIAKLTSLKVLAVQKNKIEELPLCLADMVSLQVLKLDGNQISFPPREVLQVTASSPPNEGFLKESEVTEVTVTAHIKRFLRQKIYENAERNAEMENGGDEASDNVETPRGPLKRVVSGRFPIKVNGVDALEIRSPNMPRPPPIPSRSHARGLSQQNTAMRRPGIMPLTIGNPNERLRSNSETLMQANRAERPADRHKRMALVSKRANELGTLDETQANNRFSHYRGLSHGSSMQGNLNPNMGSVVSPNSPAEPLLQRPNYVRRLSVLPEQRRESKVLDPILESAKGILYSIFQIHPMIQLFTRLTNDGTPKRSSLEIVFFNTESHVLELEHEISKHENAMNQDGYARRENENVQRAVLTLINAYSHVCSLLINNMDMIVDNADPRYIRTMMMCLFNSIMELRVTANEALIGFSGHPKSFEPRGLGPNNTLKPHSREPSMTPTANRPGPASIPRSRPSNYAHNPSNLRVSTDVGGPFINGTGRTATITSATPRSGESFVSTSTDGRFVGDVTMEERHFEKIFLSLSKSTELIMRTLPNFNTQFNLGLRNARAQRAPEHVQNYWKILISRCSHSIQQTDLLKNRLSSIKLKEPGVRTDPLFWSYCKSFIDAWAEYGQTLRMSMDQVSLSIDVKTRLRPVQLSIKESTQLIVSSPWAYLFRSAGYLHDGHNFYTPNHSSSSSSVSQMQLPVTPQSAALGPAVQATVPSTPQSASFDRAFSGNVFERADALISMGGLQMSRSGTMNSSTTSLNSISSMNSGPDGGPYAAANAMLSPNGDNNHGPFRRNGSGSRQGF</sequence>
<keyword evidence="1" id="KW-0433">Leucine-rich repeat</keyword>
<dbReference type="InterPro" id="IPR050216">
    <property type="entry name" value="LRR_domain-containing"/>
</dbReference>
<name>A0ABR2IHZ3_9PEZI</name>
<proteinExistence type="predicted"/>
<evidence type="ECO:0000256" key="2">
    <source>
        <dbReference type="ARBA" id="ARBA00022737"/>
    </source>
</evidence>
<dbReference type="Pfam" id="PF23598">
    <property type="entry name" value="LRR_14"/>
    <property type="match status" value="1"/>
</dbReference>
<dbReference type="Pfam" id="PF10428">
    <property type="entry name" value="SOG2"/>
    <property type="match status" value="1"/>
</dbReference>
<evidence type="ECO:0000313" key="5">
    <source>
        <dbReference type="EMBL" id="KAK8862995.1"/>
    </source>
</evidence>
<feature type="compositionally biased region" description="Polar residues" evidence="3">
    <location>
        <begin position="626"/>
        <end position="643"/>
    </location>
</feature>
<feature type="region of interest" description="Disordered" evidence="3">
    <location>
        <begin position="935"/>
        <end position="992"/>
    </location>
</feature>
<feature type="compositionally biased region" description="Low complexity" evidence="3">
    <location>
        <begin position="938"/>
        <end position="957"/>
    </location>
</feature>
<feature type="region of interest" description="Disordered" evidence="3">
    <location>
        <begin position="292"/>
        <end position="312"/>
    </location>
</feature>
<dbReference type="SMART" id="SM00369">
    <property type="entry name" value="LRR_TYP"/>
    <property type="match status" value="4"/>
</dbReference>
<feature type="region of interest" description="Disordered" evidence="3">
    <location>
        <begin position="428"/>
        <end position="456"/>
    </location>
</feature>
<reference evidence="5 6" key="1">
    <citation type="journal article" date="2024" name="IMA Fungus">
        <title>Apiospora arundinis, a panoply of carbohydrate-active enzymes and secondary metabolites.</title>
        <authorList>
            <person name="Sorensen T."/>
            <person name="Petersen C."/>
            <person name="Muurmann A.T."/>
            <person name="Christiansen J.V."/>
            <person name="Brundto M.L."/>
            <person name="Overgaard C.K."/>
            <person name="Boysen A.T."/>
            <person name="Wollenberg R.D."/>
            <person name="Larsen T.O."/>
            <person name="Sorensen J.L."/>
            <person name="Nielsen K.L."/>
            <person name="Sondergaard T.E."/>
        </authorList>
    </citation>
    <scope>NUCLEOTIDE SEQUENCE [LARGE SCALE GENOMIC DNA]</scope>
    <source>
        <strain evidence="5 6">AAU 773</strain>
    </source>
</reference>
<dbReference type="SUPFAM" id="SSF52075">
    <property type="entry name" value="Outer arm dynein light chain 1"/>
    <property type="match status" value="1"/>
</dbReference>
<feature type="region of interest" description="Disordered" evidence="3">
    <location>
        <begin position="615"/>
        <end position="663"/>
    </location>
</feature>
<dbReference type="PANTHER" id="PTHR48051">
    <property type="match status" value="1"/>
</dbReference>
<dbReference type="Proteomes" id="UP001390339">
    <property type="component" value="Unassembled WGS sequence"/>
</dbReference>
<organism evidence="5 6">
    <name type="scientific">Apiospora arundinis</name>
    <dbReference type="NCBI Taxonomy" id="335852"/>
    <lineage>
        <taxon>Eukaryota</taxon>
        <taxon>Fungi</taxon>
        <taxon>Dikarya</taxon>
        <taxon>Ascomycota</taxon>
        <taxon>Pezizomycotina</taxon>
        <taxon>Sordariomycetes</taxon>
        <taxon>Xylariomycetidae</taxon>
        <taxon>Amphisphaeriales</taxon>
        <taxon>Apiosporaceae</taxon>
        <taxon>Apiospora</taxon>
    </lineage>
</organism>
<dbReference type="EMBL" id="JAPCWZ010000005">
    <property type="protein sequence ID" value="KAK8862995.1"/>
    <property type="molecule type" value="Genomic_DNA"/>
</dbReference>
<dbReference type="PANTHER" id="PTHR48051:SF51">
    <property type="entry name" value="LEUCINE-RICH REPEAT-CONTAINING PROTEIN 10B"/>
    <property type="match status" value="1"/>
</dbReference>
<keyword evidence="6" id="KW-1185">Reference proteome</keyword>
<dbReference type="InterPro" id="IPR003591">
    <property type="entry name" value="Leu-rich_rpt_typical-subtyp"/>
</dbReference>
<feature type="region of interest" description="Disordered" evidence="3">
    <location>
        <begin position="1"/>
        <end position="70"/>
    </location>
</feature>
<comment type="caution">
    <text evidence="5">The sequence shown here is derived from an EMBL/GenBank/DDBJ whole genome shotgun (WGS) entry which is preliminary data.</text>
</comment>
<protein>
    <recommendedName>
        <fullName evidence="4">Disease resistance R13L4/SHOC-2-like LRR domain-containing protein</fullName>
    </recommendedName>
</protein>
<evidence type="ECO:0000259" key="4">
    <source>
        <dbReference type="Pfam" id="PF23598"/>
    </source>
</evidence>
<dbReference type="InterPro" id="IPR055414">
    <property type="entry name" value="LRR_R13L4/SHOC2-like"/>
</dbReference>